<keyword evidence="4" id="KW-0328">Glycosyltransferase</keyword>
<reference evidence="9" key="1">
    <citation type="submission" date="2015-09" db="EMBL/GenBank/DDBJ databases">
        <title>Scylla olivacea transcriptome.</title>
        <authorList>
            <person name="Ikhwanuddin M."/>
        </authorList>
    </citation>
    <scope>NUCLEOTIDE SEQUENCE</scope>
</reference>
<dbReference type="EMBL" id="GDRN01103765">
    <property type="protein sequence ID" value="JAI58024.1"/>
    <property type="molecule type" value="Transcribed_RNA"/>
</dbReference>
<evidence type="ECO:0000256" key="4">
    <source>
        <dbReference type="ARBA" id="ARBA00022676"/>
    </source>
</evidence>
<organism evidence="9">
    <name type="scientific">Scylla olivacea</name>
    <name type="common">Orange mud crab</name>
    <name type="synonym">Cancer olivacea</name>
    <dbReference type="NCBI Taxonomy" id="85551"/>
    <lineage>
        <taxon>Eukaryota</taxon>
        <taxon>Metazoa</taxon>
        <taxon>Ecdysozoa</taxon>
        <taxon>Arthropoda</taxon>
        <taxon>Crustacea</taxon>
        <taxon>Multicrustacea</taxon>
        <taxon>Malacostraca</taxon>
        <taxon>Eumalacostraca</taxon>
        <taxon>Eucarida</taxon>
        <taxon>Decapoda</taxon>
        <taxon>Pleocyemata</taxon>
        <taxon>Brachyura</taxon>
        <taxon>Eubrachyura</taxon>
        <taxon>Portunoidea</taxon>
        <taxon>Portunidae</taxon>
        <taxon>Portuninae</taxon>
        <taxon>Scylla</taxon>
    </lineage>
</organism>
<comment type="function">
    <text evidence="6">Protein O-glucosyltransferase. Catalyzes the reaction that attaches glucose through an O-glycosidic linkage to a conserved serine residue found in the consensus sequence C-X-S-X-[PA]-C in epidermal growth factor-like repeats. Regulates Notch signaling by glucosylating Notch in the ER, glucosylation is required for the correct folding and cleavage of Notch.</text>
</comment>
<protein>
    <recommendedName>
        <fullName evidence="8">Glycosyl transferase CAP10 domain-containing protein</fullName>
    </recommendedName>
</protein>
<evidence type="ECO:0000256" key="7">
    <source>
        <dbReference type="SAM" id="SignalP"/>
    </source>
</evidence>
<evidence type="ECO:0000256" key="6">
    <source>
        <dbReference type="ARBA" id="ARBA00045690"/>
    </source>
</evidence>
<evidence type="ECO:0000313" key="9">
    <source>
        <dbReference type="EMBL" id="JAI58024.1"/>
    </source>
</evidence>
<name>A0A0N7ZA70_SCYOL</name>
<dbReference type="InterPro" id="IPR006598">
    <property type="entry name" value="CAP10"/>
</dbReference>
<dbReference type="PANTHER" id="PTHR12203">
    <property type="entry name" value="KDEL LYS-ASP-GLU-LEU CONTAINING - RELATED"/>
    <property type="match status" value="1"/>
</dbReference>
<comment type="pathway">
    <text evidence="2">Protein modification; protein glycosylation.</text>
</comment>
<evidence type="ECO:0000256" key="3">
    <source>
        <dbReference type="ARBA" id="ARBA00010118"/>
    </source>
</evidence>
<dbReference type="InterPro" id="IPR051091">
    <property type="entry name" value="O-Glucosyltr/Glycosyltrsf_90"/>
</dbReference>
<accession>A0A0N7ZA70</accession>
<feature type="chain" id="PRO_5006016698" description="Glycosyl transferase CAP10 domain-containing protein" evidence="7">
    <location>
        <begin position="19"/>
        <end position="406"/>
    </location>
</feature>
<evidence type="ECO:0000256" key="1">
    <source>
        <dbReference type="ARBA" id="ARBA00004319"/>
    </source>
</evidence>
<evidence type="ECO:0000256" key="2">
    <source>
        <dbReference type="ARBA" id="ARBA00004922"/>
    </source>
</evidence>
<dbReference type="AlphaFoldDB" id="A0A0N7ZA70"/>
<dbReference type="GO" id="GO:0006493">
    <property type="term" value="P:protein O-linked glycosylation"/>
    <property type="evidence" value="ECO:0007669"/>
    <property type="project" value="TreeGrafter"/>
</dbReference>
<comment type="subcellular location">
    <subcellularLocation>
        <location evidence="1">Endoplasmic reticulum lumen</location>
    </subcellularLocation>
</comment>
<keyword evidence="7" id="KW-0732">Signal</keyword>
<evidence type="ECO:0000256" key="5">
    <source>
        <dbReference type="ARBA" id="ARBA00022679"/>
    </source>
</evidence>
<dbReference type="GO" id="GO:0035251">
    <property type="term" value="F:UDP-glucosyltransferase activity"/>
    <property type="evidence" value="ECO:0007669"/>
    <property type="project" value="TreeGrafter"/>
</dbReference>
<comment type="similarity">
    <text evidence="3">Belongs to the glycosyltransferase 90 family.</text>
</comment>
<dbReference type="SMART" id="SM00672">
    <property type="entry name" value="CAP10"/>
    <property type="match status" value="1"/>
</dbReference>
<sequence length="406" mass="47425">MLRKIVTLLLLISMGGHGDSEETCDVSQREKCSEETDERITRYSKDANEKWVHYIAKIDEAVSAYKPCAPEKCSCHYHLIKKDLSVFNDGITKETLQSARERGTFYQIIDHKLYRQRDCMFPSRCSGIEHFILKVIDKLPDMEMVINTRDWPQAPQSYGMKMPVFSFSKTEEYMDITYPAWTFWEGGPAISLYPTGLGRWDLHRASLAAASKKWQWQIKKTQAFFRGSRTSSERDPLVYLSRDSPHLVDAQYTKNQAWKSDADTLYAPPASEVSLEDHCQYKYLFNYRGVAASFRFKHLFLCGSLVFHSEDKWIEFFYPRMKPWVHYIPVRTGASKNEIRELLQFAQENDPVVSQIAERGQNFIKNHLRMKDVLCYWKKLLVSYASLLSYQPLREDGLVEITKKFT</sequence>
<keyword evidence="5" id="KW-0808">Transferase</keyword>
<feature type="domain" description="Glycosyl transferase CAP10" evidence="8">
    <location>
        <begin position="138"/>
        <end position="391"/>
    </location>
</feature>
<feature type="signal peptide" evidence="7">
    <location>
        <begin position="1"/>
        <end position="18"/>
    </location>
</feature>
<evidence type="ECO:0000259" key="8">
    <source>
        <dbReference type="SMART" id="SM00672"/>
    </source>
</evidence>
<dbReference type="PANTHER" id="PTHR12203:SF35">
    <property type="entry name" value="PROTEIN O-GLUCOSYLTRANSFERASE 1"/>
    <property type="match status" value="1"/>
</dbReference>
<proteinExistence type="inferred from homology"/>
<dbReference type="GO" id="GO:0005788">
    <property type="term" value="C:endoplasmic reticulum lumen"/>
    <property type="evidence" value="ECO:0007669"/>
    <property type="project" value="UniProtKB-SubCell"/>
</dbReference>
<dbReference type="Pfam" id="PF05686">
    <property type="entry name" value="Glyco_transf_90"/>
    <property type="match status" value="1"/>
</dbReference>
<dbReference type="GO" id="GO:0035252">
    <property type="term" value="F:UDP-xylosyltransferase activity"/>
    <property type="evidence" value="ECO:0007669"/>
    <property type="project" value="TreeGrafter"/>
</dbReference>
<dbReference type="GO" id="GO:0045747">
    <property type="term" value="P:positive regulation of Notch signaling pathway"/>
    <property type="evidence" value="ECO:0007669"/>
    <property type="project" value="TreeGrafter"/>
</dbReference>